<organism evidence="1 2">
    <name type="scientific">Ficus carica</name>
    <name type="common">Common fig</name>
    <dbReference type="NCBI Taxonomy" id="3494"/>
    <lineage>
        <taxon>Eukaryota</taxon>
        <taxon>Viridiplantae</taxon>
        <taxon>Streptophyta</taxon>
        <taxon>Embryophyta</taxon>
        <taxon>Tracheophyta</taxon>
        <taxon>Spermatophyta</taxon>
        <taxon>Magnoliopsida</taxon>
        <taxon>eudicotyledons</taxon>
        <taxon>Gunneridae</taxon>
        <taxon>Pentapetalae</taxon>
        <taxon>rosids</taxon>
        <taxon>fabids</taxon>
        <taxon>Rosales</taxon>
        <taxon>Moraceae</taxon>
        <taxon>Ficeae</taxon>
        <taxon>Ficus</taxon>
    </lineage>
</organism>
<gene>
    <name evidence="1" type="ORF">TIFTF001_025276</name>
</gene>
<keyword evidence="2" id="KW-1185">Reference proteome</keyword>
<name>A0AA88DH73_FICCA</name>
<sequence>MESRSGEGSCHGVAIRGRFRYGSEARKENHQNHEENSRPFILISFDIGSPSYSL</sequence>
<proteinExistence type="predicted"/>
<evidence type="ECO:0000313" key="1">
    <source>
        <dbReference type="EMBL" id="GMN56157.1"/>
    </source>
</evidence>
<reference evidence="1" key="1">
    <citation type="submission" date="2023-07" db="EMBL/GenBank/DDBJ databases">
        <title>draft genome sequence of fig (Ficus carica).</title>
        <authorList>
            <person name="Takahashi T."/>
            <person name="Nishimura K."/>
        </authorList>
    </citation>
    <scope>NUCLEOTIDE SEQUENCE</scope>
</reference>
<comment type="caution">
    <text evidence="1">The sequence shown here is derived from an EMBL/GenBank/DDBJ whole genome shotgun (WGS) entry which is preliminary data.</text>
</comment>
<dbReference type="AlphaFoldDB" id="A0AA88DH73"/>
<accession>A0AA88DH73</accession>
<evidence type="ECO:0000313" key="2">
    <source>
        <dbReference type="Proteomes" id="UP001187192"/>
    </source>
</evidence>
<protein>
    <submittedName>
        <fullName evidence="1">Uncharacterized protein</fullName>
    </submittedName>
</protein>
<dbReference type="Proteomes" id="UP001187192">
    <property type="component" value="Unassembled WGS sequence"/>
</dbReference>
<dbReference type="EMBL" id="BTGU01000062">
    <property type="protein sequence ID" value="GMN56157.1"/>
    <property type="molecule type" value="Genomic_DNA"/>
</dbReference>